<keyword evidence="4" id="KW-1185">Reference proteome</keyword>
<feature type="chain" id="PRO_5020421823" evidence="1">
    <location>
        <begin position="22"/>
        <end position="341"/>
    </location>
</feature>
<dbReference type="Proteomes" id="UP000304900">
    <property type="component" value="Unassembled WGS sequence"/>
</dbReference>
<evidence type="ECO:0000256" key="1">
    <source>
        <dbReference type="SAM" id="SignalP"/>
    </source>
</evidence>
<dbReference type="SUPFAM" id="SSF51126">
    <property type="entry name" value="Pectin lyase-like"/>
    <property type="match status" value="1"/>
</dbReference>
<comment type="caution">
    <text evidence="3">The sequence shown here is derived from an EMBL/GenBank/DDBJ whole genome shotgun (WGS) entry which is preliminary data.</text>
</comment>
<dbReference type="InterPro" id="IPR012334">
    <property type="entry name" value="Pectin_lyas_fold"/>
</dbReference>
<dbReference type="Pfam" id="PF13229">
    <property type="entry name" value="Beta_helix"/>
    <property type="match status" value="1"/>
</dbReference>
<evidence type="ECO:0000313" key="4">
    <source>
        <dbReference type="Proteomes" id="UP000304900"/>
    </source>
</evidence>
<name>A0A4U6D8W9_9BACT</name>
<evidence type="ECO:0000259" key="2">
    <source>
        <dbReference type="Pfam" id="PF13229"/>
    </source>
</evidence>
<organism evidence="3 4">
    <name type="scientific">Dyadobacter frigoris</name>
    <dbReference type="NCBI Taxonomy" id="2576211"/>
    <lineage>
        <taxon>Bacteria</taxon>
        <taxon>Pseudomonadati</taxon>
        <taxon>Bacteroidota</taxon>
        <taxon>Cytophagia</taxon>
        <taxon>Cytophagales</taxon>
        <taxon>Spirosomataceae</taxon>
        <taxon>Dyadobacter</taxon>
    </lineage>
</organism>
<feature type="signal peptide" evidence="1">
    <location>
        <begin position="1"/>
        <end position="21"/>
    </location>
</feature>
<gene>
    <name evidence="3" type="ORF">FDK13_08410</name>
</gene>
<protein>
    <submittedName>
        <fullName evidence="3">Right-handed parallel beta-helix repeat-containing protein</fullName>
    </submittedName>
</protein>
<dbReference type="AlphaFoldDB" id="A0A4U6D8W9"/>
<keyword evidence="1" id="KW-0732">Signal</keyword>
<accession>A0A4U6D8W9</accession>
<dbReference type="OrthoDB" id="646288at2"/>
<dbReference type="InterPro" id="IPR039448">
    <property type="entry name" value="Beta_helix"/>
</dbReference>
<dbReference type="RefSeq" id="WP_137339538.1">
    <property type="nucleotide sequence ID" value="NZ_BSQH01000010.1"/>
</dbReference>
<sequence>MNKVTSLTTILLFLFFQNLSAQTIFVDAIKGNDSGGGTVRAPLASIQKALDQAGGFTGKEAIHIKLLPGLYLLKDRVVIDKMRNEAIWLTIEAAVMPDDADWEPTKMPVIQSVSANNSVTQFPHSIGFLIASNNIALKGLKFIGNGNPEVKYYYPVNRENESLKGLDISQCYFIGERNSAPIQGSIWAHGAGTHVDHCIFYGCKNALLLFKSISDFSLTNSIIYGAYEAAVWFGAFNSDFIFKNNIVSNCAYFWLRAENTFPKYTFNNSLIINNDGYMGYYAKDGSIPADKNEHIENQIRKSGSLILSEVKTNGLPKDYLNPTKESAGKELGAGIFINPQN</sequence>
<feature type="domain" description="Right handed beta helix" evidence="2">
    <location>
        <begin position="168"/>
        <end position="290"/>
    </location>
</feature>
<proteinExistence type="predicted"/>
<dbReference type="EMBL" id="SZVO01000003">
    <property type="protein sequence ID" value="TKT92811.1"/>
    <property type="molecule type" value="Genomic_DNA"/>
</dbReference>
<dbReference type="Gene3D" id="2.160.20.10">
    <property type="entry name" value="Single-stranded right-handed beta-helix, Pectin lyase-like"/>
    <property type="match status" value="1"/>
</dbReference>
<dbReference type="InterPro" id="IPR011050">
    <property type="entry name" value="Pectin_lyase_fold/virulence"/>
</dbReference>
<evidence type="ECO:0000313" key="3">
    <source>
        <dbReference type="EMBL" id="TKT92811.1"/>
    </source>
</evidence>
<reference evidence="3 4" key="1">
    <citation type="submission" date="2019-05" db="EMBL/GenBank/DDBJ databases">
        <title>Dyadobacter AR-3-8 sp. nov., isolated from arctic soil.</title>
        <authorList>
            <person name="Chaudhary D.K."/>
        </authorList>
    </citation>
    <scope>NUCLEOTIDE SEQUENCE [LARGE SCALE GENOMIC DNA]</scope>
    <source>
        <strain evidence="3 4">AR-3-8</strain>
    </source>
</reference>